<sequence length="653" mass="77432">MQSDREWTEEERKKMKESLQLMESSEEAKQYEDKERMLMERNVELMEKDKQIQEKENFMTINTETLQMKNKMLKEKEKHLGEEQEKLEQMTKETQIQLKDKDSQLETLRKELQDESSKLQEMMILLEQQKTEVSEKDKQLEEKERLLSERNTQLMERDKQVEEKDRLLEERNKQLQERTDPDSAAPARRKKSKRLDPPSFSAKTPDSAAPQRRRNSRELLPPKISGGSSSSASLESVPVSELRLVLFGRTGCGKREAGNTILGREERSQAGASTVRQQSESRQGEVAGRQVTVVDTPDWFCPGLSLAELRQDVGLCVRLSAPGLHAFLLVIPVKQSTGEERGMLEKMEEIFGERCWRNTIILFTVTDEVQEKNIDEFIQSGNQEVQRLVEKCENRFHCLSIKESGDGSQISELLGKIEKMVEGNREKFYSSEIYLETESQIRDMEKKIVREREEMRERQERETIEKLERCVQETFIKFTESTADFHTKINQHEERITKLEGMLKEEKDEKRKVELKREVERENQQRNEVQLELERLKEETEKERREMEERHRQEMEEIRETYEGEARMEAERNLMKIILPELQQRMWEVMTKKQKDFDCRMDEKEREIETLRWRLRKGVRERITAGGDDRQGDTRRQFSSLRQFLCLSTRSDQ</sequence>
<evidence type="ECO:0000313" key="7">
    <source>
        <dbReference type="Ensembl" id="ENSPNAP00000048659.1"/>
    </source>
</evidence>
<feature type="compositionally biased region" description="Basic and acidic residues" evidence="5">
    <location>
        <begin position="80"/>
        <end position="91"/>
    </location>
</feature>
<evidence type="ECO:0000256" key="2">
    <source>
        <dbReference type="ARBA" id="ARBA00022741"/>
    </source>
</evidence>
<feature type="compositionally biased region" description="Polar residues" evidence="5">
    <location>
        <begin position="270"/>
        <end position="281"/>
    </location>
</feature>
<keyword evidence="3" id="KW-0342">GTP-binding</keyword>
<evidence type="ECO:0000256" key="5">
    <source>
        <dbReference type="SAM" id="MobiDB-lite"/>
    </source>
</evidence>
<reference evidence="7 8" key="1">
    <citation type="submission" date="2020-10" db="EMBL/GenBank/DDBJ databases">
        <title>Pygocentrus nattereri (red-bellied piranha) genome, fPygNat1, primary haplotype.</title>
        <authorList>
            <person name="Myers G."/>
            <person name="Meyer A."/>
            <person name="Karagic N."/>
            <person name="Pippel M."/>
            <person name="Winkler S."/>
            <person name="Tracey A."/>
            <person name="Wood J."/>
            <person name="Formenti G."/>
            <person name="Howe K."/>
            <person name="Fedrigo O."/>
            <person name="Jarvis E.D."/>
        </authorList>
    </citation>
    <scope>NUCLEOTIDE SEQUENCE [LARGE SCALE GENOMIC DNA]</scope>
</reference>
<dbReference type="InterPro" id="IPR027417">
    <property type="entry name" value="P-loop_NTPase"/>
</dbReference>
<dbReference type="GO" id="GO:0005525">
    <property type="term" value="F:GTP binding"/>
    <property type="evidence" value="ECO:0007669"/>
    <property type="project" value="UniProtKB-KW"/>
</dbReference>
<gene>
    <name evidence="7" type="primary">CFAP100</name>
</gene>
<dbReference type="InterPro" id="IPR006703">
    <property type="entry name" value="G_AIG1"/>
</dbReference>
<keyword evidence="8" id="KW-1185">Reference proteome</keyword>
<evidence type="ECO:0000256" key="4">
    <source>
        <dbReference type="SAM" id="Coils"/>
    </source>
</evidence>
<keyword evidence="2" id="KW-0547">Nucleotide-binding</keyword>
<evidence type="ECO:0000256" key="1">
    <source>
        <dbReference type="ARBA" id="ARBA00008535"/>
    </source>
</evidence>
<feature type="coiled-coil region" evidence="4">
    <location>
        <begin position="434"/>
        <end position="461"/>
    </location>
</feature>
<dbReference type="Proteomes" id="UP001501920">
    <property type="component" value="Chromosome 23"/>
</dbReference>
<dbReference type="PROSITE" id="PS51720">
    <property type="entry name" value="G_AIG1"/>
    <property type="match status" value="1"/>
</dbReference>
<dbReference type="GeneTree" id="ENSGT01140000282522"/>
<dbReference type="PANTHER" id="PTHR10903">
    <property type="entry name" value="GTPASE, IMAP FAMILY MEMBER-RELATED"/>
    <property type="match status" value="1"/>
</dbReference>
<dbReference type="Ensembl" id="ENSPNAT00000055057.1">
    <property type="protein sequence ID" value="ENSPNAP00000048659.1"/>
    <property type="gene ID" value="ENSPNAG00000030286.1"/>
</dbReference>
<feature type="compositionally biased region" description="Basic and acidic residues" evidence="5">
    <location>
        <begin position="1"/>
        <end position="17"/>
    </location>
</feature>
<name>A0AAR2JEL4_PYGNA</name>
<dbReference type="SUPFAM" id="SSF52540">
    <property type="entry name" value="P-loop containing nucleoside triphosphate hydrolases"/>
    <property type="match status" value="1"/>
</dbReference>
<feature type="compositionally biased region" description="Basic and acidic residues" evidence="5">
    <location>
        <begin position="129"/>
        <end position="148"/>
    </location>
</feature>
<dbReference type="InterPro" id="IPR045058">
    <property type="entry name" value="GIMA/IAN/Toc"/>
</dbReference>
<keyword evidence="4" id="KW-0175">Coiled coil</keyword>
<feature type="domain" description="AIG1-type G" evidence="6">
    <location>
        <begin position="239"/>
        <end position="438"/>
    </location>
</feature>
<dbReference type="AlphaFoldDB" id="A0AAR2JEL4"/>
<feature type="compositionally biased region" description="Basic and acidic residues" evidence="5">
    <location>
        <begin position="258"/>
        <end position="268"/>
    </location>
</feature>
<feature type="region of interest" description="Disordered" evidence="5">
    <location>
        <begin position="128"/>
        <end position="233"/>
    </location>
</feature>
<organism evidence="7 8">
    <name type="scientific">Pygocentrus nattereri</name>
    <name type="common">Red-bellied piranha</name>
    <dbReference type="NCBI Taxonomy" id="42514"/>
    <lineage>
        <taxon>Eukaryota</taxon>
        <taxon>Metazoa</taxon>
        <taxon>Chordata</taxon>
        <taxon>Craniata</taxon>
        <taxon>Vertebrata</taxon>
        <taxon>Euteleostomi</taxon>
        <taxon>Actinopterygii</taxon>
        <taxon>Neopterygii</taxon>
        <taxon>Teleostei</taxon>
        <taxon>Ostariophysi</taxon>
        <taxon>Characiformes</taxon>
        <taxon>Characoidei</taxon>
        <taxon>Pygocentrus</taxon>
    </lineage>
</organism>
<evidence type="ECO:0000259" key="6">
    <source>
        <dbReference type="PROSITE" id="PS51720"/>
    </source>
</evidence>
<proteinExistence type="inferred from homology"/>
<reference evidence="7" key="2">
    <citation type="submission" date="2025-08" db="UniProtKB">
        <authorList>
            <consortium name="Ensembl"/>
        </authorList>
    </citation>
    <scope>IDENTIFICATION</scope>
</reference>
<evidence type="ECO:0000313" key="8">
    <source>
        <dbReference type="Proteomes" id="UP001501920"/>
    </source>
</evidence>
<dbReference type="FunFam" id="3.40.50.300:FF:002274">
    <property type="entry name" value="Si:dkeyp-69e1.8"/>
    <property type="match status" value="1"/>
</dbReference>
<feature type="compositionally biased region" description="Basic and acidic residues" evidence="5">
    <location>
        <begin position="155"/>
        <end position="181"/>
    </location>
</feature>
<dbReference type="PANTHER" id="PTHR10903:SF170">
    <property type="entry name" value="GTPASE IMAP FAMILY MEMBER 7"/>
    <property type="match status" value="1"/>
</dbReference>
<evidence type="ECO:0000256" key="3">
    <source>
        <dbReference type="ARBA" id="ARBA00023134"/>
    </source>
</evidence>
<feature type="region of interest" description="Disordered" evidence="5">
    <location>
        <begin position="258"/>
        <end position="288"/>
    </location>
</feature>
<feature type="compositionally biased region" description="Basic and acidic residues" evidence="5">
    <location>
        <begin position="98"/>
        <end position="116"/>
    </location>
</feature>
<feature type="coiled-coil region" evidence="4">
    <location>
        <begin position="489"/>
        <end position="565"/>
    </location>
</feature>
<feature type="region of interest" description="Disordered" evidence="5">
    <location>
        <begin position="80"/>
        <end position="116"/>
    </location>
</feature>
<feature type="region of interest" description="Disordered" evidence="5">
    <location>
        <begin position="1"/>
        <end position="31"/>
    </location>
</feature>
<comment type="similarity">
    <text evidence="1">Belongs to the TRAFAC class TrmE-Era-EngA-EngB-Septin-like GTPase superfamily. AIG1/Toc34/Toc159-like paraseptin GTPase family. IAN subfamily.</text>
</comment>
<accession>A0AAR2JEL4</accession>
<dbReference type="Gene3D" id="3.40.50.300">
    <property type="entry name" value="P-loop containing nucleotide triphosphate hydrolases"/>
    <property type="match status" value="1"/>
</dbReference>
<protein>
    <recommendedName>
        <fullName evidence="6">AIG1-type G domain-containing protein</fullName>
    </recommendedName>
</protein>
<reference evidence="7" key="3">
    <citation type="submission" date="2025-09" db="UniProtKB">
        <authorList>
            <consortium name="Ensembl"/>
        </authorList>
    </citation>
    <scope>IDENTIFICATION</scope>
</reference>
<dbReference type="Pfam" id="PF04548">
    <property type="entry name" value="AIG1"/>
    <property type="match status" value="1"/>
</dbReference>